<evidence type="ECO:0000313" key="4">
    <source>
        <dbReference type="Proteomes" id="UP001501752"/>
    </source>
</evidence>
<dbReference type="PANTHER" id="PTHR43156">
    <property type="entry name" value="STAGE II SPORULATION PROTEIN E-RELATED"/>
    <property type="match status" value="1"/>
</dbReference>
<gene>
    <name evidence="3" type="ORF">GCM10023235_11960</name>
</gene>
<dbReference type="InterPro" id="IPR036457">
    <property type="entry name" value="PPM-type-like_dom_sf"/>
</dbReference>
<reference evidence="4" key="1">
    <citation type="journal article" date="2019" name="Int. J. Syst. Evol. Microbiol.">
        <title>The Global Catalogue of Microorganisms (GCM) 10K type strain sequencing project: providing services to taxonomists for standard genome sequencing and annotation.</title>
        <authorList>
            <consortium name="The Broad Institute Genomics Platform"/>
            <consortium name="The Broad Institute Genome Sequencing Center for Infectious Disease"/>
            <person name="Wu L."/>
            <person name="Ma J."/>
        </authorList>
    </citation>
    <scope>NUCLEOTIDE SEQUENCE [LARGE SCALE GENOMIC DNA]</scope>
    <source>
        <strain evidence="4">JCM 13006</strain>
    </source>
</reference>
<sequence length="441" mass="46864">MTTRVLRDGGGQSTPALTGAVDDGHLTLAKTLQAAEAAPPVESLDVVARMLRQQVGAASVSFLITDFTGSSVVRLGAAGSIETGRPASRIPLAGTVYDDVIRSQRPSIQEPGSHELVRVVAPVTNRGDAIGLLELFLPQPPDAAVMQEISQTAHALAYIVIANRSFTDLYQWGRRTVPLSLAAEIQHRLLPPSLACEAAQFAVAGSLEPAAHVGGDTFDYVIDRDTVQLSVTDAMGHDVGAALLATLLVGALRRARRAGADLREQAHQADQAMREHGQAGYVTGQLLRISLVDGTTEFVNAGHPWPLRMRGAVVEELAPKVDLPFGFHVPHTYRVQSLDLRPGDRLVMLTDGMLERNAQSLHLPDLIRATRGLHPREAARTMIGAVVALAANDGRLQDDATVMVLDWHGTNVSQRDAATGADLATASPPALKRVIAPAPAP</sequence>
<dbReference type="EMBL" id="BAABIS010000001">
    <property type="protein sequence ID" value="GAA4838358.1"/>
    <property type="molecule type" value="Genomic_DNA"/>
</dbReference>
<name>A0ABP9DB81_9ACTN</name>
<dbReference type="SUPFAM" id="SSF81606">
    <property type="entry name" value="PP2C-like"/>
    <property type="match status" value="1"/>
</dbReference>
<keyword evidence="4" id="KW-1185">Reference proteome</keyword>
<protein>
    <submittedName>
        <fullName evidence="3">PP2C family protein-serine/threonine phosphatase</fullName>
    </submittedName>
</protein>
<evidence type="ECO:0000256" key="1">
    <source>
        <dbReference type="ARBA" id="ARBA00022801"/>
    </source>
</evidence>
<dbReference type="InterPro" id="IPR052016">
    <property type="entry name" value="Bact_Sigma-Reg"/>
</dbReference>
<evidence type="ECO:0000259" key="2">
    <source>
        <dbReference type="SMART" id="SM00331"/>
    </source>
</evidence>
<dbReference type="InterPro" id="IPR001932">
    <property type="entry name" value="PPM-type_phosphatase-like_dom"/>
</dbReference>
<dbReference type="Gene3D" id="3.60.40.10">
    <property type="entry name" value="PPM-type phosphatase domain"/>
    <property type="match status" value="1"/>
</dbReference>
<proteinExistence type="predicted"/>
<organism evidence="3 4">
    <name type="scientific">Kitasatospora terrestris</name>
    <dbReference type="NCBI Taxonomy" id="258051"/>
    <lineage>
        <taxon>Bacteria</taxon>
        <taxon>Bacillati</taxon>
        <taxon>Actinomycetota</taxon>
        <taxon>Actinomycetes</taxon>
        <taxon>Kitasatosporales</taxon>
        <taxon>Streptomycetaceae</taxon>
        <taxon>Kitasatospora</taxon>
    </lineage>
</organism>
<feature type="domain" description="PPM-type phosphatase" evidence="2">
    <location>
        <begin position="198"/>
        <end position="407"/>
    </location>
</feature>
<dbReference type="Proteomes" id="UP001501752">
    <property type="component" value="Unassembled WGS sequence"/>
</dbReference>
<evidence type="ECO:0000313" key="3">
    <source>
        <dbReference type="EMBL" id="GAA4838358.1"/>
    </source>
</evidence>
<comment type="caution">
    <text evidence="3">The sequence shown here is derived from an EMBL/GenBank/DDBJ whole genome shotgun (WGS) entry which is preliminary data.</text>
</comment>
<accession>A0ABP9DB81</accession>
<dbReference type="PANTHER" id="PTHR43156:SF2">
    <property type="entry name" value="STAGE II SPORULATION PROTEIN E"/>
    <property type="match status" value="1"/>
</dbReference>
<keyword evidence="1" id="KW-0378">Hydrolase</keyword>
<dbReference type="SMART" id="SM00331">
    <property type="entry name" value="PP2C_SIG"/>
    <property type="match status" value="1"/>
</dbReference>
<dbReference type="Pfam" id="PF07228">
    <property type="entry name" value="SpoIIE"/>
    <property type="match status" value="1"/>
</dbReference>